<keyword evidence="2" id="KW-1185">Reference proteome</keyword>
<proteinExistence type="predicted"/>
<accession>A0A6G1PYE7</accession>
<reference evidence="1 2" key="1">
    <citation type="submission" date="2019-02" db="EMBL/GenBank/DDBJ databases">
        <title>Opniocepnalus argus genome.</title>
        <authorList>
            <person name="Zhou C."/>
            <person name="Xiao S."/>
        </authorList>
    </citation>
    <scope>NUCLEOTIDE SEQUENCE [LARGE SCALE GENOMIC DNA]</scope>
    <source>
        <strain evidence="1">OARG1902GOOAL</strain>
        <tissue evidence="1">Muscle</tissue>
    </source>
</reference>
<dbReference type="Proteomes" id="UP000503349">
    <property type="component" value="Chromosome 11"/>
</dbReference>
<protein>
    <submittedName>
        <fullName evidence="1">Uncharacterized protein</fullName>
    </submittedName>
</protein>
<reference evidence="2" key="2">
    <citation type="submission" date="2019-02" db="EMBL/GenBank/DDBJ databases">
        <title>Opniocepnalus argus Var Kimnra genome.</title>
        <authorList>
            <person name="Zhou C."/>
            <person name="Xiao S."/>
        </authorList>
    </citation>
    <scope>NUCLEOTIDE SEQUENCE [LARGE SCALE GENOMIC DNA]</scope>
</reference>
<gene>
    <name evidence="1" type="ORF">EXN66_Car011037</name>
</gene>
<sequence>MIVALYILCGESAFARTLLTTLSSPAPAVSLFNETRSGDMLYKHTSRSRMLESF</sequence>
<name>A0A6G1PYE7_CHAAH</name>
<dbReference type="AlphaFoldDB" id="A0A6G1PYE7"/>
<evidence type="ECO:0000313" key="2">
    <source>
        <dbReference type="Proteomes" id="UP000503349"/>
    </source>
</evidence>
<organism evidence="1 2">
    <name type="scientific">Channa argus</name>
    <name type="common">Northern snakehead</name>
    <name type="synonym">Ophicephalus argus</name>
    <dbReference type="NCBI Taxonomy" id="215402"/>
    <lineage>
        <taxon>Eukaryota</taxon>
        <taxon>Metazoa</taxon>
        <taxon>Chordata</taxon>
        <taxon>Craniata</taxon>
        <taxon>Vertebrata</taxon>
        <taxon>Euteleostomi</taxon>
        <taxon>Actinopterygii</taxon>
        <taxon>Neopterygii</taxon>
        <taxon>Teleostei</taxon>
        <taxon>Neoteleostei</taxon>
        <taxon>Acanthomorphata</taxon>
        <taxon>Anabantaria</taxon>
        <taxon>Anabantiformes</taxon>
        <taxon>Channoidei</taxon>
        <taxon>Channidae</taxon>
        <taxon>Channa</taxon>
    </lineage>
</organism>
<dbReference type="EMBL" id="CM015722">
    <property type="protein sequence ID" value="KAF3695361.1"/>
    <property type="molecule type" value="Genomic_DNA"/>
</dbReference>
<evidence type="ECO:0000313" key="1">
    <source>
        <dbReference type="EMBL" id="KAF3695361.1"/>
    </source>
</evidence>